<dbReference type="Proteomes" id="UP000248745">
    <property type="component" value="Unassembled WGS sequence"/>
</dbReference>
<evidence type="ECO:0000313" key="5">
    <source>
        <dbReference type="Proteomes" id="UP000248745"/>
    </source>
</evidence>
<dbReference type="PANTHER" id="PTHR34978:SF3">
    <property type="entry name" value="SLR0241 PROTEIN"/>
    <property type="match status" value="1"/>
</dbReference>
<dbReference type="OrthoDB" id="15218at2"/>
<feature type="transmembrane region" description="Helical" evidence="2">
    <location>
        <begin position="320"/>
        <end position="342"/>
    </location>
</feature>
<name>A0A2W2AKY6_9BACT</name>
<feature type="region of interest" description="Disordered" evidence="1">
    <location>
        <begin position="565"/>
        <end position="653"/>
    </location>
</feature>
<dbReference type="InterPro" id="IPR008756">
    <property type="entry name" value="Peptidase_M56"/>
</dbReference>
<feature type="compositionally biased region" description="Basic and acidic residues" evidence="1">
    <location>
        <begin position="596"/>
        <end position="618"/>
    </location>
</feature>
<accession>A0A2W2AKY6</accession>
<dbReference type="RefSeq" id="WP_110997658.1">
    <property type="nucleotide sequence ID" value="NZ_QKTW01000006.1"/>
</dbReference>
<keyword evidence="2" id="KW-1133">Transmembrane helix</keyword>
<evidence type="ECO:0000259" key="3">
    <source>
        <dbReference type="Pfam" id="PF05569"/>
    </source>
</evidence>
<reference evidence="4 5" key="1">
    <citation type="submission" date="2018-06" db="EMBL/GenBank/DDBJ databases">
        <title>Mucibacter soli gen. nov., sp. nov., a new member of the family Chitinophagaceae producing mucin.</title>
        <authorList>
            <person name="Kim M.-K."/>
            <person name="Park S."/>
            <person name="Kim T.-S."/>
            <person name="Joung Y."/>
            <person name="Han J.-H."/>
            <person name="Kim S.B."/>
        </authorList>
    </citation>
    <scope>NUCLEOTIDE SEQUENCE [LARGE SCALE GENOMIC DNA]</scope>
    <source>
        <strain evidence="4 5">R1-15</strain>
    </source>
</reference>
<proteinExistence type="predicted"/>
<evidence type="ECO:0000256" key="1">
    <source>
        <dbReference type="SAM" id="MobiDB-lite"/>
    </source>
</evidence>
<protein>
    <recommendedName>
        <fullName evidence="3">Peptidase M56 domain-containing protein</fullName>
    </recommendedName>
</protein>
<dbReference type="InterPro" id="IPR052173">
    <property type="entry name" value="Beta-lactam_resp_regulator"/>
</dbReference>
<dbReference type="CDD" id="cd07341">
    <property type="entry name" value="M56_BlaR1_MecR1_like"/>
    <property type="match status" value="1"/>
</dbReference>
<organism evidence="4 5">
    <name type="scientific">Taibaiella soli</name>
    <dbReference type="NCBI Taxonomy" id="1649169"/>
    <lineage>
        <taxon>Bacteria</taxon>
        <taxon>Pseudomonadati</taxon>
        <taxon>Bacteroidota</taxon>
        <taxon>Chitinophagia</taxon>
        <taxon>Chitinophagales</taxon>
        <taxon>Chitinophagaceae</taxon>
        <taxon>Taibaiella</taxon>
    </lineage>
</organism>
<keyword evidence="2" id="KW-0812">Transmembrane</keyword>
<feature type="compositionally biased region" description="Basic and acidic residues" evidence="1">
    <location>
        <begin position="633"/>
        <end position="644"/>
    </location>
</feature>
<evidence type="ECO:0000256" key="2">
    <source>
        <dbReference type="SAM" id="Phobius"/>
    </source>
</evidence>
<dbReference type="Pfam" id="PF05569">
    <property type="entry name" value="Peptidase_M56"/>
    <property type="match status" value="1"/>
</dbReference>
<feature type="domain" description="Peptidase M56" evidence="3">
    <location>
        <begin position="71"/>
        <end position="306"/>
    </location>
</feature>
<feature type="transmembrane region" description="Helical" evidence="2">
    <location>
        <begin position="116"/>
        <end position="135"/>
    </location>
</feature>
<sequence>MLPGASIFIHSLGWTIVHSLWQGALVAASLGIIFKLAPRLSSRIKYHLSVASFFFLFGWVITTGIIQWQRLNTSPVVVTEKTGQNVVKTYVISNASSETYTEHLLRPLMPTLEPTFSWLVALYFLGLLIMTVRLVRSITDTFRTKRFNEVPDDKWYQTLEMLKQRMGIDSEVWLRISRSITVPIVMGFIKPLIILPVAVLNQLSEDQLEAILLHELAHIKRQDYLVNMLQNIIETVLFFNPFVWHISSQIRREREHCCDDLVISCTENPFTYATALAALEKQRVQAPDLALAASGKKQYLFQRIKRIMEMEKQPFSNSKAASLVLIICGLGLIALLFTPSFAQNLKNTKDKDKDKTTVWISDERLRVKDAKGNEKVYNTLEEWPAAEKVKMAKEYSDKGMNLYFGPKNRQLVLTDDGNDTRIIAATHPIAPTPPLASRAPLAPPAPVPAPACATAPLPPIAPYGSAIPAPVAAPMVPMAPMPPMHAVIEEDGDNDSDFNVMTIVNNSLQQVNWDTINATVNNAMTSVDWKEIQKNIDKGMKDAQREINDPKVKAQIRASIRESKRAVEEAMRTSNEEVRRAMQESRQAVNDAMRTSNDEMRRSMEESRRVMQESREQQRQASAQTRIQNQAMEESRRAMQESREQQQQASAQARIQYQASAEDAKKNHTNFNRMLSDMESQKLIDRNDKYKIEKKDGHLYINGEEQPQSIYNQYREYLNGDEIKIKGNKSNLSISVTNND</sequence>
<dbReference type="PANTHER" id="PTHR34978">
    <property type="entry name" value="POSSIBLE SENSOR-TRANSDUCER PROTEIN BLAR"/>
    <property type="match status" value="1"/>
</dbReference>
<feature type="transmembrane region" description="Helical" evidence="2">
    <location>
        <begin position="46"/>
        <end position="68"/>
    </location>
</feature>
<dbReference type="AlphaFoldDB" id="A0A2W2AKY6"/>
<keyword evidence="5" id="KW-1185">Reference proteome</keyword>
<feature type="compositionally biased region" description="Basic and acidic residues" evidence="1">
    <location>
        <begin position="565"/>
        <end position="583"/>
    </location>
</feature>
<feature type="transmembrane region" description="Helical" evidence="2">
    <location>
        <begin position="12"/>
        <end position="34"/>
    </location>
</feature>
<comment type="caution">
    <text evidence="4">The sequence shown here is derived from an EMBL/GenBank/DDBJ whole genome shotgun (WGS) entry which is preliminary data.</text>
</comment>
<dbReference type="Gene3D" id="3.30.2010.10">
    <property type="entry name" value="Metalloproteases ('zincins'), catalytic domain"/>
    <property type="match status" value="1"/>
</dbReference>
<keyword evidence="2" id="KW-0472">Membrane</keyword>
<feature type="compositionally biased region" description="Polar residues" evidence="1">
    <location>
        <begin position="621"/>
        <end position="632"/>
    </location>
</feature>
<dbReference type="EMBL" id="QKTW01000006">
    <property type="protein sequence ID" value="PZF74242.1"/>
    <property type="molecule type" value="Genomic_DNA"/>
</dbReference>
<gene>
    <name evidence="4" type="ORF">DN068_04300</name>
</gene>
<evidence type="ECO:0000313" key="4">
    <source>
        <dbReference type="EMBL" id="PZF74242.1"/>
    </source>
</evidence>